<evidence type="ECO:0000256" key="9">
    <source>
        <dbReference type="ARBA" id="ARBA00054219"/>
    </source>
</evidence>
<dbReference type="Pfam" id="PF16891">
    <property type="entry name" value="STPPase_N"/>
    <property type="match status" value="1"/>
</dbReference>
<evidence type="ECO:0000256" key="4">
    <source>
        <dbReference type="ARBA" id="ARBA00022912"/>
    </source>
</evidence>
<dbReference type="GO" id="GO:0097723">
    <property type="term" value="P:amoeboid sperm motility"/>
    <property type="evidence" value="ECO:0007669"/>
    <property type="project" value="UniProtKB-ARBA"/>
</dbReference>
<comment type="subcellular location">
    <subcellularLocation>
        <location evidence="6">Cell projection</location>
        <location evidence="6">Pseudopodium</location>
    </subcellularLocation>
</comment>
<evidence type="ECO:0000256" key="3">
    <source>
        <dbReference type="ARBA" id="ARBA00022801"/>
    </source>
</evidence>
<dbReference type="PANTHER" id="PTHR11668">
    <property type="entry name" value="SERINE/THREONINE PROTEIN PHOSPHATASE"/>
    <property type="match status" value="1"/>
</dbReference>
<comment type="similarity">
    <text evidence="1 10">Belongs to the PPP phosphatase family.</text>
</comment>
<dbReference type="AlphaFoldDB" id="A0A8D9BZJ7"/>
<evidence type="ECO:0000256" key="1">
    <source>
        <dbReference type="ARBA" id="ARBA00008294"/>
    </source>
</evidence>
<feature type="region of interest" description="Disordered" evidence="11">
    <location>
        <begin position="146"/>
        <end position="168"/>
    </location>
</feature>
<feature type="compositionally biased region" description="Polar residues" evidence="11">
    <location>
        <begin position="27"/>
        <end position="42"/>
    </location>
</feature>
<dbReference type="InterPro" id="IPR031675">
    <property type="entry name" value="STPPase_N"/>
</dbReference>
<dbReference type="InterPro" id="IPR004843">
    <property type="entry name" value="Calcineurin-like_PHP"/>
</dbReference>
<dbReference type="InterPro" id="IPR050341">
    <property type="entry name" value="PP1_catalytic_subunit"/>
</dbReference>
<keyword evidence="2" id="KW-0479">Metal-binding</keyword>
<dbReference type="EC" id="3.1.3.16" evidence="10"/>
<reference evidence="13" key="1">
    <citation type="submission" date="2021-05" db="EMBL/GenBank/DDBJ databases">
        <authorList>
            <person name="Alioto T."/>
            <person name="Alioto T."/>
            <person name="Gomez Garrido J."/>
        </authorList>
    </citation>
    <scope>NUCLEOTIDE SEQUENCE</scope>
</reference>
<comment type="catalytic activity">
    <reaction evidence="8 10">
        <text>O-phospho-L-threonyl-[protein] + H2O = L-threonyl-[protein] + phosphate</text>
        <dbReference type="Rhea" id="RHEA:47004"/>
        <dbReference type="Rhea" id="RHEA-COMP:11060"/>
        <dbReference type="Rhea" id="RHEA-COMP:11605"/>
        <dbReference type="ChEBI" id="CHEBI:15377"/>
        <dbReference type="ChEBI" id="CHEBI:30013"/>
        <dbReference type="ChEBI" id="CHEBI:43474"/>
        <dbReference type="ChEBI" id="CHEBI:61977"/>
        <dbReference type="EC" id="3.1.3.16"/>
    </reaction>
</comment>
<evidence type="ECO:0000313" key="13">
    <source>
        <dbReference type="EMBL" id="CAG6791752.1"/>
    </source>
</evidence>
<feature type="compositionally biased region" description="Polar residues" evidence="11">
    <location>
        <begin position="1"/>
        <end position="14"/>
    </location>
</feature>
<evidence type="ECO:0000256" key="6">
    <source>
        <dbReference type="ARBA" id="ARBA00037818"/>
    </source>
</evidence>
<evidence type="ECO:0000256" key="8">
    <source>
        <dbReference type="ARBA" id="ARBA00048336"/>
    </source>
</evidence>
<dbReference type="InterPro" id="IPR029052">
    <property type="entry name" value="Metallo-depent_PP-like"/>
</dbReference>
<dbReference type="PANTHER" id="PTHR11668:SF513">
    <property type="entry name" value="SERINE_THREONINE-PROTEIN PHOSPHATASE"/>
    <property type="match status" value="1"/>
</dbReference>
<dbReference type="GO" id="GO:0007060">
    <property type="term" value="P:male meiosis chromosome segregation"/>
    <property type="evidence" value="ECO:0007669"/>
    <property type="project" value="UniProtKB-ARBA"/>
</dbReference>
<dbReference type="Pfam" id="PF00149">
    <property type="entry name" value="Metallophos"/>
    <property type="match status" value="1"/>
</dbReference>
<sequence length="487" mass="54940">MTNTSLHSRLSRLNSFPGGSGSYFPSQTSTGASGSHFISQTRRGSHFESKTNAIQAQTSVFEPNTRAVQPQSNVYLSHLSPLQTTLLQPISRDSFFSQTPPTSSSHLLSQTRRGSHFESRTPTSSHFVSTRSHSVPSDRDFVARKSSTSSHFVSQTPSGSHFVSQTPTDRRRHFESSMKFRQVLDVNKIIAHLLQVGKKKPLNQMTLSEWQIRQLCLLTREILLDQPSLLELESPVNIMGDIHGQFDDLLRHFEKLGFPPQANYLFLGDYVDRGKNSLEPICLLMAYKIKYPQNFFLLRGNHECANINRIYGFYDECKRRYSVKLWKTFSDVFNCLPISALIERTILCMHGGLSPQLIDIEQIKNINRPIQVPESGLLCDLLWADPDEGVTGWGSNERGVSYVFGPDVVRSFLRRHDFSLIVRAHQVVEQGYQFGARRGLLTLFSAPNYCGEFDNAGAALSVAEDLTCCFSILPPTKKRSVIRSSNR</sequence>
<evidence type="ECO:0000259" key="12">
    <source>
        <dbReference type="PROSITE" id="PS00125"/>
    </source>
</evidence>
<dbReference type="PROSITE" id="PS00125">
    <property type="entry name" value="SER_THR_PHOSPHATASE"/>
    <property type="match status" value="1"/>
</dbReference>
<evidence type="ECO:0000256" key="7">
    <source>
        <dbReference type="ARBA" id="ARBA00047761"/>
    </source>
</evidence>
<protein>
    <recommendedName>
        <fullName evidence="10">Serine/threonine-protein phosphatase</fullName>
        <ecNumber evidence="10">3.1.3.16</ecNumber>
    </recommendedName>
</protein>
<keyword evidence="4" id="KW-0904">Protein phosphatase</keyword>
<accession>A0A8D9BZJ7</accession>
<proteinExistence type="inferred from homology"/>
<feature type="compositionally biased region" description="Polar residues" evidence="11">
    <location>
        <begin position="120"/>
        <end position="133"/>
    </location>
</feature>
<dbReference type="SUPFAM" id="SSF56300">
    <property type="entry name" value="Metallo-dependent phosphatases"/>
    <property type="match status" value="1"/>
</dbReference>
<feature type="region of interest" description="Disordered" evidence="11">
    <location>
        <begin position="96"/>
        <end position="133"/>
    </location>
</feature>
<evidence type="ECO:0000256" key="11">
    <source>
        <dbReference type="SAM" id="MobiDB-lite"/>
    </source>
</evidence>
<name>A0A8D9BZJ7_9HEMI</name>
<comment type="catalytic activity">
    <reaction evidence="7">
        <text>O-phospho-L-seryl-[protein] + H2O = L-seryl-[protein] + phosphate</text>
        <dbReference type="Rhea" id="RHEA:20629"/>
        <dbReference type="Rhea" id="RHEA-COMP:9863"/>
        <dbReference type="Rhea" id="RHEA-COMP:11604"/>
        <dbReference type="ChEBI" id="CHEBI:15377"/>
        <dbReference type="ChEBI" id="CHEBI:29999"/>
        <dbReference type="ChEBI" id="CHEBI:43474"/>
        <dbReference type="ChEBI" id="CHEBI:83421"/>
        <dbReference type="EC" id="3.1.3.16"/>
    </reaction>
</comment>
<keyword evidence="3 10" id="KW-0378">Hydrolase</keyword>
<dbReference type="GO" id="GO:0004722">
    <property type="term" value="F:protein serine/threonine phosphatase activity"/>
    <property type="evidence" value="ECO:0007669"/>
    <property type="project" value="UniProtKB-EC"/>
</dbReference>
<organism evidence="13">
    <name type="scientific">Cacopsylla melanoneura</name>
    <dbReference type="NCBI Taxonomy" id="428564"/>
    <lineage>
        <taxon>Eukaryota</taxon>
        <taxon>Metazoa</taxon>
        <taxon>Ecdysozoa</taxon>
        <taxon>Arthropoda</taxon>
        <taxon>Hexapoda</taxon>
        <taxon>Insecta</taxon>
        <taxon>Pterygota</taxon>
        <taxon>Neoptera</taxon>
        <taxon>Paraneoptera</taxon>
        <taxon>Hemiptera</taxon>
        <taxon>Sternorrhyncha</taxon>
        <taxon>Psylloidea</taxon>
        <taxon>Psyllidae</taxon>
        <taxon>Psyllinae</taxon>
        <taxon>Cacopsylla</taxon>
    </lineage>
</organism>
<keyword evidence="5" id="KW-0464">Manganese</keyword>
<feature type="compositionally biased region" description="Low complexity" evidence="11">
    <location>
        <begin position="96"/>
        <end position="105"/>
    </location>
</feature>
<dbReference type="FunFam" id="3.60.21.10:FF:000026">
    <property type="entry name" value="Serine/threonine-protein phosphatase"/>
    <property type="match status" value="1"/>
</dbReference>
<evidence type="ECO:0000256" key="2">
    <source>
        <dbReference type="ARBA" id="ARBA00022723"/>
    </source>
</evidence>
<evidence type="ECO:0000256" key="10">
    <source>
        <dbReference type="RuleBase" id="RU004273"/>
    </source>
</evidence>
<dbReference type="GO" id="GO:0005737">
    <property type="term" value="C:cytoplasm"/>
    <property type="evidence" value="ECO:0007669"/>
    <property type="project" value="TreeGrafter"/>
</dbReference>
<dbReference type="GO" id="GO:0046872">
    <property type="term" value="F:metal ion binding"/>
    <property type="evidence" value="ECO:0007669"/>
    <property type="project" value="UniProtKB-KW"/>
</dbReference>
<dbReference type="GO" id="GO:0018991">
    <property type="term" value="P:egg-laying behavior"/>
    <property type="evidence" value="ECO:0007669"/>
    <property type="project" value="UniProtKB-ARBA"/>
</dbReference>
<comment type="function">
    <text evidence="9">Probable phosphatase which plays a redundant role with gsp-4 in spermatogenesis by regulating sister chromatid segregation during meiosis. In addition, involved in sperm motility by controlling the dynamic disassembly of major sperm proteins (MSP) in the spermatozoan pseudopodium.</text>
</comment>
<dbReference type="GO" id="GO:0005634">
    <property type="term" value="C:nucleus"/>
    <property type="evidence" value="ECO:0007669"/>
    <property type="project" value="TreeGrafter"/>
</dbReference>
<feature type="region of interest" description="Disordered" evidence="11">
    <location>
        <begin position="1"/>
        <end position="49"/>
    </location>
</feature>
<dbReference type="InterPro" id="IPR006186">
    <property type="entry name" value="Ser/Thr-sp_prot-phosphatase"/>
</dbReference>
<dbReference type="SMART" id="SM00156">
    <property type="entry name" value="PP2Ac"/>
    <property type="match status" value="1"/>
</dbReference>
<dbReference type="PRINTS" id="PR00114">
    <property type="entry name" value="STPHPHTASE"/>
</dbReference>
<dbReference type="EMBL" id="HBUF01677791">
    <property type="protein sequence ID" value="CAG6791752.1"/>
    <property type="molecule type" value="Transcribed_RNA"/>
</dbReference>
<feature type="domain" description="Serine/threonine specific protein phosphatases" evidence="12">
    <location>
        <begin position="298"/>
        <end position="303"/>
    </location>
</feature>
<evidence type="ECO:0000256" key="5">
    <source>
        <dbReference type="ARBA" id="ARBA00023211"/>
    </source>
</evidence>
<dbReference type="Gene3D" id="3.60.21.10">
    <property type="match status" value="1"/>
</dbReference>
<dbReference type="GO" id="GO:0031272">
    <property type="term" value="P:regulation of pseudopodium assembly"/>
    <property type="evidence" value="ECO:0007669"/>
    <property type="project" value="UniProtKB-ARBA"/>
</dbReference>
<dbReference type="GO" id="GO:0031143">
    <property type="term" value="C:pseudopodium"/>
    <property type="evidence" value="ECO:0007669"/>
    <property type="project" value="UniProtKB-SubCell"/>
</dbReference>
<feature type="compositionally biased region" description="Polar residues" evidence="11">
    <location>
        <begin position="146"/>
        <end position="167"/>
    </location>
</feature>